<dbReference type="Proteomes" id="UP001595952">
    <property type="component" value="Unassembled WGS sequence"/>
</dbReference>
<evidence type="ECO:0000313" key="2">
    <source>
        <dbReference type="Proteomes" id="UP001595952"/>
    </source>
</evidence>
<evidence type="ECO:0000313" key="1">
    <source>
        <dbReference type="EMBL" id="MFC4640386.1"/>
    </source>
</evidence>
<gene>
    <name evidence="1" type="ORF">ACFO0D_18815</name>
</gene>
<keyword evidence="2" id="KW-1185">Reference proteome</keyword>
<protein>
    <submittedName>
        <fullName evidence="1">Uncharacterized protein</fullName>
    </submittedName>
</protein>
<sequence length="110" mass="12583">MTHLIASADLRLEHLPQKEDDWQGFASSFQGYLHWGSFERCADIANNAAKQYHQTGTLPTDLDVLRTCLFFEQRRARHGGFPPDEADKAYTRAIHQVIRDQVARRTGSPE</sequence>
<comment type="caution">
    <text evidence="1">The sequence shown here is derived from an EMBL/GenBank/DDBJ whole genome shotgun (WGS) entry which is preliminary data.</text>
</comment>
<organism evidence="1 2">
    <name type="scientific">Deinococcus hohokamensis</name>
    <dbReference type="NCBI Taxonomy" id="309883"/>
    <lineage>
        <taxon>Bacteria</taxon>
        <taxon>Thermotogati</taxon>
        <taxon>Deinococcota</taxon>
        <taxon>Deinococci</taxon>
        <taxon>Deinococcales</taxon>
        <taxon>Deinococcaceae</taxon>
        <taxon>Deinococcus</taxon>
    </lineage>
</organism>
<reference evidence="2" key="1">
    <citation type="journal article" date="2019" name="Int. J. Syst. Evol. Microbiol.">
        <title>The Global Catalogue of Microorganisms (GCM) 10K type strain sequencing project: providing services to taxonomists for standard genome sequencing and annotation.</title>
        <authorList>
            <consortium name="The Broad Institute Genomics Platform"/>
            <consortium name="The Broad Institute Genome Sequencing Center for Infectious Disease"/>
            <person name="Wu L."/>
            <person name="Ma J."/>
        </authorList>
    </citation>
    <scope>NUCLEOTIDE SEQUENCE [LARGE SCALE GENOMIC DNA]</scope>
    <source>
        <strain evidence="2">CCUG 55995</strain>
    </source>
</reference>
<name>A0ABV9IFI0_9DEIO</name>
<dbReference type="EMBL" id="JBHSEI010000015">
    <property type="protein sequence ID" value="MFC4640386.1"/>
    <property type="molecule type" value="Genomic_DNA"/>
</dbReference>
<dbReference type="RefSeq" id="WP_380063360.1">
    <property type="nucleotide sequence ID" value="NZ_JBHSEI010000015.1"/>
</dbReference>
<proteinExistence type="predicted"/>
<accession>A0ABV9IFI0</accession>